<accession>C3X987</accession>
<dbReference type="STRING" id="847.BRW83_1427"/>
<dbReference type="HOGENOM" id="CLU_2789964_0_0_4"/>
<evidence type="ECO:0000313" key="2">
    <source>
        <dbReference type="Proteomes" id="UP000005089"/>
    </source>
</evidence>
<sequence length="68" mass="7738">MPQLIQPEIQVLLLDPKGRIPAALMDDDIIDEAISMRDRIGMDYALVWLQYKGMSMDAAKDALKIVRH</sequence>
<dbReference type="AlphaFoldDB" id="C3X987"/>
<dbReference type="Proteomes" id="UP000005089">
    <property type="component" value="Unassembled WGS sequence"/>
</dbReference>
<protein>
    <submittedName>
        <fullName evidence="1">Uncharacterized protein</fullName>
    </submittedName>
</protein>
<proteinExistence type="predicted"/>
<dbReference type="EMBL" id="GG658170">
    <property type="protein sequence ID" value="EEO29763.1"/>
    <property type="molecule type" value="Genomic_DNA"/>
</dbReference>
<dbReference type="OrthoDB" id="7583243at2"/>
<name>C3X987_OXAFO</name>
<reference evidence="1 2" key="1">
    <citation type="submission" date="2009-02" db="EMBL/GenBank/DDBJ databases">
        <title>The Genome Sequence of Oxalobacter formigenes OXCC13.</title>
        <authorList>
            <consortium name="The Broad Institute Genome Sequencing Platform"/>
            <person name="Ward D."/>
            <person name="Young S.K."/>
            <person name="Kodira C.D."/>
            <person name="Zeng Q."/>
            <person name="Koehrsen M."/>
            <person name="Alvarado L."/>
            <person name="Berlin A."/>
            <person name="Borenstein D."/>
            <person name="Chen Z."/>
            <person name="Engels R."/>
            <person name="Freedman E."/>
            <person name="Gellesch M."/>
            <person name="Goldberg J."/>
            <person name="Griggs A."/>
            <person name="Gujja S."/>
            <person name="Heiman D."/>
            <person name="Hepburn T."/>
            <person name="Howarth C."/>
            <person name="Jen D."/>
            <person name="Larson L."/>
            <person name="Lewis B."/>
            <person name="Mehta T."/>
            <person name="Park D."/>
            <person name="Pearson M."/>
            <person name="Roberts A."/>
            <person name="Saif S."/>
            <person name="Shea T."/>
            <person name="Shenoy N."/>
            <person name="Sisk P."/>
            <person name="Stolte C."/>
            <person name="Sykes S."/>
            <person name="Walk T."/>
            <person name="White J."/>
            <person name="Yandava C."/>
            <person name="Allison M.J."/>
            <person name="Lander E."/>
            <person name="Nusbaum C."/>
            <person name="Galagan J."/>
            <person name="Birren B."/>
        </authorList>
    </citation>
    <scope>NUCLEOTIDE SEQUENCE [LARGE SCALE GENOMIC DNA]</scope>
    <source>
        <strain evidence="1 2">OXCC13</strain>
    </source>
</reference>
<dbReference type="GeneID" id="77135298"/>
<gene>
    <name evidence="1" type="ORF">OFBG_00791</name>
</gene>
<dbReference type="RefSeq" id="WP_005880494.1">
    <property type="nucleotide sequence ID" value="NZ_CP019430.1"/>
</dbReference>
<evidence type="ECO:0000313" key="1">
    <source>
        <dbReference type="EMBL" id="EEO29763.1"/>
    </source>
</evidence>
<keyword evidence="2" id="KW-1185">Reference proteome</keyword>
<organism evidence="1 2">
    <name type="scientific">Oxalobacter formigenes OXCC13</name>
    <dbReference type="NCBI Taxonomy" id="556269"/>
    <lineage>
        <taxon>Bacteria</taxon>
        <taxon>Pseudomonadati</taxon>
        <taxon>Pseudomonadota</taxon>
        <taxon>Betaproteobacteria</taxon>
        <taxon>Burkholderiales</taxon>
        <taxon>Oxalobacteraceae</taxon>
        <taxon>Oxalobacter</taxon>
    </lineage>
</organism>